<dbReference type="SUPFAM" id="SSF46689">
    <property type="entry name" value="Homeodomain-like"/>
    <property type="match status" value="1"/>
</dbReference>
<feature type="transmembrane region" description="Helical" evidence="4">
    <location>
        <begin position="21"/>
        <end position="42"/>
    </location>
</feature>
<dbReference type="InterPro" id="IPR020449">
    <property type="entry name" value="Tscrpt_reg_AraC-type_HTH"/>
</dbReference>
<gene>
    <name evidence="6" type="ORF">CGZ75_17265</name>
</gene>
<accession>A0A229NY31</accession>
<keyword evidence="2" id="KW-0238">DNA-binding</keyword>
<organism evidence="6 7">
    <name type="scientific">Paenibacillus herberti</name>
    <dbReference type="NCBI Taxonomy" id="1619309"/>
    <lineage>
        <taxon>Bacteria</taxon>
        <taxon>Bacillati</taxon>
        <taxon>Bacillota</taxon>
        <taxon>Bacilli</taxon>
        <taxon>Bacillales</taxon>
        <taxon>Paenibacillaceae</taxon>
        <taxon>Paenibacillus</taxon>
    </lineage>
</organism>
<feature type="transmembrane region" description="Helical" evidence="4">
    <location>
        <begin position="294"/>
        <end position="317"/>
    </location>
</feature>
<comment type="caution">
    <text evidence="6">The sequence shown here is derived from an EMBL/GenBank/DDBJ whole genome shotgun (WGS) entry which is preliminary data.</text>
</comment>
<evidence type="ECO:0000256" key="4">
    <source>
        <dbReference type="SAM" id="Phobius"/>
    </source>
</evidence>
<dbReference type="PRINTS" id="PR00032">
    <property type="entry name" value="HTHARAC"/>
</dbReference>
<proteinExistence type="predicted"/>
<dbReference type="PANTHER" id="PTHR43280:SF10">
    <property type="entry name" value="REGULATORY PROTEIN POCR"/>
    <property type="match status" value="1"/>
</dbReference>
<evidence type="ECO:0000256" key="3">
    <source>
        <dbReference type="ARBA" id="ARBA00023163"/>
    </source>
</evidence>
<protein>
    <recommendedName>
        <fullName evidence="5">HTH araC/xylS-type domain-containing protein</fullName>
    </recommendedName>
</protein>
<dbReference type="PROSITE" id="PS00041">
    <property type="entry name" value="HTH_ARAC_FAMILY_1"/>
    <property type="match status" value="1"/>
</dbReference>
<dbReference type="PANTHER" id="PTHR43280">
    <property type="entry name" value="ARAC-FAMILY TRANSCRIPTIONAL REGULATOR"/>
    <property type="match status" value="1"/>
</dbReference>
<dbReference type="Gene3D" id="1.10.10.60">
    <property type="entry name" value="Homeodomain-like"/>
    <property type="match status" value="2"/>
</dbReference>
<keyword evidence="4" id="KW-1133">Transmembrane helix</keyword>
<evidence type="ECO:0000256" key="1">
    <source>
        <dbReference type="ARBA" id="ARBA00023015"/>
    </source>
</evidence>
<dbReference type="InterPro" id="IPR009057">
    <property type="entry name" value="Homeodomain-like_sf"/>
</dbReference>
<dbReference type="Pfam" id="PF12833">
    <property type="entry name" value="HTH_18"/>
    <property type="match status" value="1"/>
</dbReference>
<feature type="domain" description="HTH araC/xylS-type" evidence="5">
    <location>
        <begin position="678"/>
        <end position="777"/>
    </location>
</feature>
<evidence type="ECO:0000256" key="2">
    <source>
        <dbReference type="ARBA" id="ARBA00023125"/>
    </source>
</evidence>
<dbReference type="AlphaFoldDB" id="A0A229NY31"/>
<dbReference type="InterPro" id="IPR018060">
    <property type="entry name" value="HTH_AraC"/>
</dbReference>
<sequence length="795" mass="90562">MTMTTFRRRFHARLSRSPLPIYFSLVVMLVVVMLSLPIYTIYTSKLKNQIAIIHKSLIDQVLTTYDGLLQEIDRTSVRLVENTTLNRFVFLEQNDLFDSEVEYQLLLKELHGIIANEEKFYSNIGSIYLYIPRTDMIVTSDMVMPLGEYPDRDYIALVADGKQSETWSSARMTSARLVSGYPAPEEVVTLHRNLTNDGLRNDAVLLIDVRMSLFRQTQSWRMENPAALIIAGKDNGLIFSETGGLDDTGALISSALEKRLDAERYIEATARSNYNDWSYSVLIPKQRLFAPMQFITRMTFALSILVLAIGFIMSLYFSRRFHRPLEAALGKWGIGIAPDAGQPESSARASSLQYAIQSLVQSTQSYASLLESNQSAIRSSMLSGLLKNNEWPAETGLGLLPIRDAAFYQVMTCVRDESEDLSEGDKGRIQAAIHNLTKEWFAAELSACGCELVPLDDSSFSLLLYGLSEDPDQPTQEEVMQLLSKLQEQLRPYPQFAWTFGIGNRYGDAELISTSYRESQLAVQYRVFRGKGSRIPFAELLTDENPIQTRSDEWIKYKDRILSGIRSRNVESTRRAVLELCEWMERTPGNSGGRMSGSRTAWYRIHYMSYSVFNEMEKLLLELNLDRSSVYPGELPFGKLIETNPTIVEIRAMLLDACERLIRHLEELPSSSKSSYVTSIAEYIRNEYRDQQLSLESAAARFGMNPSYLGQLLKKEMNRTFLQLVSEVRMEQAKRLLTDPAIQIQDVAAEVGYGNRSTFIRIFKSQVGMTPSDYRNRMLLEKKGEIRDFEQNWMG</sequence>
<dbReference type="Proteomes" id="UP000215145">
    <property type="component" value="Unassembled WGS sequence"/>
</dbReference>
<dbReference type="InterPro" id="IPR018062">
    <property type="entry name" value="HTH_AraC-typ_CS"/>
</dbReference>
<keyword evidence="7" id="KW-1185">Reference proteome</keyword>
<name>A0A229NY31_9BACL</name>
<evidence type="ECO:0000259" key="5">
    <source>
        <dbReference type="PROSITE" id="PS01124"/>
    </source>
</evidence>
<keyword evidence="3" id="KW-0804">Transcription</keyword>
<dbReference type="OrthoDB" id="2563880at2"/>
<dbReference type="GO" id="GO:0003700">
    <property type="term" value="F:DNA-binding transcription factor activity"/>
    <property type="evidence" value="ECO:0007669"/>
    <property type="project" value="InterPro"/>
</dbReference>
<keyword evidence="4" id="KW-0812">Transmembrane</keyword>
<dbReference type="SMART" id="SM00342">
    <property type="entry name" value="HTH_ARAC"/>
    <property type="match status" value="1"/>
</dbReference>
<evidence type="ECO:0000313" key="7">
    <source>
        <dbReference type="Proteomes" id="UP000215145"/>
    </source>
</evidence>
<dbReference type="PROSITE" id="PS01124">
    <property type="entry name" value="HTH_ARAC_FAMILY_2"/>
    <property type="match status" value="1"/>
</dbReference>
<keyword evidence="4" id="KW-0472">Membrane</keyword>
<reference evidence="6 7" key="1">
    <citation type="submission" date="2017-07" db="EMBL/GenBank/DDBJ databases">
        <title>Paenibacillus herberti R33 genome sequencing and assembly.</title>
        <authorList>
            <person name="Su W."/>
        </authorList>
    </citation>
    <scope>NUCLEOTIDE SEQUENCE [LARGE SCALE GENOMIC DNA]</scope>
    <source>
        <strain evidence="6 7">R33</strain>
    </source>
</reference>
<evidence type="ECO:0000313" key="6">
    <source>
        <dbReference type="EMBL" id="OXM14661.1"/>
    </source>
</evidence>
<dbReference type="GO" id="GO:0043565">
    <property type="term" value="F:sequence-specific DNA binding"/>
    <property type="evidence" value="ECO:0007669"/>
    <property type="project" value="InterPro"/>
</dbReference>
<dbReference type="EMBL" id="NMUQ01000002">
    <property type="protein sequence ID" value="OXM14661.1"/>
    <property type="molecule type" value="Genomic_DNA"/>
</dbReference>
<keyword evidence="1" id="KW-0805">Transcription regulation</keyword>